<dbReference type="PANTHER" id="PTHR21608:SF7">
    <property type="entry name" value="KINESIN-LIKE PROTEIN CG14535"/>
    <property type="match status" value="1"/>
</dbReference>
<keyword evidence="2" id="KW-0547">Nucleotide-binding</keyword>
<keyword evidence="3" id="KW-0067">ATP-binding</keyword>
<evidence type="ECO:0000259" key="7">
    <source>
        <dbReference type="PROSITE" id="PS50067"/>
    </source>
</evidence>
<proteinExistence type="inferred from homology"/>
<dbReference type="EnsemblMetazoa" id="AMEC021119-RA">
    <property type="protein sequence ID" value="AMEC021119-PA"/>
    <property type="gene ID" value="AMEC021119"/>
</dbReference>
<evidence type="ECO:0000256" key="2">
    <source>
        <dbReference type="ARBA" id="ARBA00022741"/>
    </source>
</evidence>
<protein>
    <recommendedName>
        <fullName evidence="7">Kinesin motor domain-containing protein</fullName>
    </recommendedName>
</protein>
<reference evidence="8" key="2">
    <citation type="submission" date="2020-05" db="UniProtKB">
        <authorList>
            <consortium name="EnsemblMetazoa"/>
        </authorList>
    </citation>
    <scope>IDENTIFICATION</scope>
    <source>
        <strain evidence="8">CM1001059</strain>
    </source>
</reference>
<dbReference type="InterPro" id="IPR027417">
    <property type="entry name" value="P-loop_NTPase"/>
</dbReference>
<reference evidence="9" key="1">
    <citation type="submission" date="2014-01" db="EMBL/GenBank/DDBJ databases">
        <title>The Genome Sequence of Anopheles melas CM1001059_A (V2).</title>
        <authorList>
            <consortium name="The Broad Institute Genomics Platform"/>
            <person name="Neafsey D.E."/>
            <person name="Besansky N."/>
            <person name="Howell P."/>
            <person name="Walton C."/>
            <person name="Young S.K."/>
            <person name="Zeng Q."/>
            <person name="Gargeya S."/>
            <person name="Fitzgerald M."/>
            <person name="Haas B."/>
            <person name="Abouelleil A."/>
            <person name="Allen A.W."/>
            <person name="Alvarado L."/>
            <person name="Arachchi H.M."/>
            <person name="Berlin A.M."/>
            <person name="Chapman S.B."/>
            <person name="Gainer-Dewar J."/>
            <person name="Goldberg J."/>
            <person name="Griggs A."/>
            <person name="Gujja S."/>
            <person name="Hansen M."/>
            <person name="Howarth C."/>
            <person name="Imamovic A."/>
            <person name="Ireland A."/>
            <person name="Larimer J."/>
            <person name="McCowan C."/>
            <person name="Murphy C."/>
            <person name="Pearson M."/>
            <person name="Poon T.W."/>
            <person name="Priest M."/>
            <person name="Roberts A."/>
            <person name="Saif S."/>
            <person name="Shea T."/>
            <person name="Sisk P."/>
            <person name="Sykes S."/>
            <person name="Wortman J."/>
            <person name="Nusbaum C."/>
            <person name="Birren B."/>
        </authorList>
    </citation>
    <scope>NUCLEOTIDE SEQUENCE [LARGE SCALE GENOMIC DNA]</scope>
    <source>
        <strain evidence="9">CM1001059</strain>
    </source>
</reference>
<dbReference type="Gene3D" id="3.40.850.10">
    <property type="entry name" value="Kinesin motor domain"/>
    <property type="match status" value="1"/>
</dbReference>
<evidence type="ECO:0000313" key="9">
    <source>
        <dbReference type="Proteomes" id="UP000075902"/>
    </source>
</evidence>
<name>A0A182UIP9_9DIPT</name>
<keyword evidence="4" id="KW-0206">Cytoskeleton</keyword>
<dbReference type="Pfam" id="PF00225">
    <property type="entry name" value="Kinesin"/>
    <property type="match status" value="1"/>
</dbReference>
<dbReference type="AlphaFoldDB" id="A0A182UIP9"/>
<comment type="caution">
    <text evidence="5">Lacks conserved residue(s) required for the propagation of feature annotation.</text>
</comment>
<dbReference type="InterPro" id="IPR027640">
    <property type="entry name" value="Kinesin-like_fam"/>
</dbReference>
<evidence type="ECO:0000256" key="4">
    <source>
        <dbReference type="ARBA" id="ARBA00023212"/>
    </source>
</evidence>
<dbReference type="PROSITE" id="PS50067">
    <property type="entry name" value="KINESIN_MOTOR_2"/>
    <property type="match status" value="1"/>
</dbReference>
<dbReference type="VEuPathDB" id="VectorBase:AMEC021119"/>
<dbReference type="InterPro" id="IPR001752">
    <property type="entry name" value="Kinesin_motor_dom"/>
</dbReference>
<keyword evidence="4" id="KW-0963">Cytoplasm</keyword>
<keyword evidence="9" id="KW-1185">Reference proteome</keyword>
<feature type="compositionally biased region" description="Low complexity" evidence="6">
    <location>
        <begin position="37"/>
        <end position="51"/>
    </location>
</feature>
<organism evidence="8 9">
    <name type="scientific">Anopheles melas</name>
    <dbReference type="NCBI Taxonomy" id="34690"/>
    <lineage>
        <taxon>Eukaryota</taxon>
        <taxon>Metazoa</taxon>
        <taxon>Ecdysozoa</taxon>
        <taxon>Arthropoda</taxon>
        <taxon>Hexapoda</taxon>
        <taxon>Insecta</taxon>
        <taxon>Pterygota</taxon>
        <taxon>Neoptera</taxon>
        <taxon>Endopterygota</taxon>
        <taxon>Diptera</taxon>
        <taxon>Nematocera</taxon>
        <taxon>Culicoidea</taxon>
        <taxon>Culicidae</taxon>
        <taxon>Anophelinae</taxon>
        <taxon>Anopheles</taxon>
    </lineage>
</organism>
<comment type="subcellular location">
    <subcellularLocation>
        <location evidence="1">Cytoplasm</location>
        <location evidence="1">Cytoskeleton</location>
    </subcellularLocation>
</comment>
<sequence>MQDWIGLGWASPALVKVMLRVSDDPPRQQAGEQQDQSSAPAATTSSNTPPTYLTVDKKKRQVTLTETHSSATMAPSERGPMVSAPKMFAFDALFTTEDSQQDICGTALSEVIPAVLEGSDGCLLSFGYPGAGQSRTMFGTVTSPPGDLGAIPCAISWLYKGINEKRQKSGARFSVRVSALGVNATKPGSSSRDLLAGHATEAFDIDLEKEI</sequence>
<dbReference type="GO" id="GO:0015630">
    <property type="term" value="C:microtubule cytoskeleton"/>
    <property type="evidence" value="ECO:0007669"/>
    <property type="project" value="UniProtKB-ARBA"/>
</dbReference>
<evidence type="ECO:0000256" key="3">
    <source>
        <dbReference type="ARBA" id="ARBA00022840"/>
    </source>
</evidence>
<dbReference type="GO" id="GO:0008017">
    <property type="term" value="F:microtubule binding"/>
    <property type="evidence" value="ECO:0007669"/>
    <property type="project" value="InterPro"/>
</dbReference>
<evidence type="ECO:0000256" key="6">
    <source>
        <dbReference type="SAM" id="MobiDB-lite"/>
    </source>
</evidence>
<comment type="similarity">
    <text evidence="5">Belongs to the TRAFAC class myosin-kinesin ATPase superfamily. Kinesin family.</text>
</comment>
<dbReference type="GO" id="GO:0003777">
    <property type="term" value="F:microtubule motor activity"/>
    <property type="evidence" value="ECO:0007669"/>
    <property type="project" value="InterPro"/>
</dbReference>
<feature type="region of interest" description="Disordered" evidence="6">
    <location>
        <begin position="23"/>
        <end position="52"/>
    </location>
</feature>
<dbReference type="SUPFAM" id="SSF52540">
    <property type="entry name" value="P-loop containing nucleoside triphosphate hydrolases"/>
    <property type="match status" value="1"/>
</dbReference>
<dbReference type="PANTHER" id="PTHR21608">
    <property type="entry name" value="KINESIN-LIKE PROTEIN CG14535"/>
    <property type="match status" value="1"/>
</dbReference>
<evidence type="ECO:0000256" key="5">
    <source>
        <dbReference type="PROSITE-ProRule" id="PRU00283"/>
    </source>
</evidence>
<dbReference type="Proteomes" id="UP000075902">
    <property type="component" value="Unassembled WGS sequence"/>
</dbReference>
<accession>A0A182UIP9</accession>
<dbReference type="STRING" id="34690.A0A182UIP9"/>
<feature type="domain" description="Kinesin motor" evidence="7">
    <location>
        <begin position="14"/>
        <end position="211"/>
    </location>
</feature>
<evidence type="ECO:0000256" key="1">
    <source>
        <dbReference type="ARBA" id="ARBA00004245"/>
    </source>
</evidence>
<dbReference type="GO" id="GO:0007018">
    <property type="term" value="P:microtubule-based movement"/>
    <property type="evidence" value="ECO:0007669"/>
    <property type="project" value="InterPro"/>
</dbReference>
<dbReference type="InterPro" id="IPR036961">
    <property type="entry name" value="Kinesin_motor_dom_sf"/>
</dbReference>
<dbReference type="GO" id="GO:0005524">
    <property type="term" value="F:ATP binding"/>
    <property type="evidence" value="ECO:0007669"/>
    <property type="project" value="UniProtKB-KW"/>
</dbReference>
<evidence type="ECO:0000313" key="8">
    <source>
        <dbReference type="EnsemblMetazoa" id="AMEC021119-PA"/>
    </source>
</evidence>